<keyword evidence="4" id="KW-1185">Reference proteome</keyword>
<keyword evidence="1" id="KW-0175">Coiled coil</keyword>
<evidence type="ECO:0000256" key="2">
    <source>
        <dbReference type="SAM" id="MobiDB-lite"/>
    </source>
</evidence>
<feature type="compositionally biased region" description="Basic residues" evidence="2">
    <location>
        <begin position="594"/>
        <end position="603"/>
    </location>
</feature>
<feature type="region of interest" description="Disordered" evidence="2">
    <location>
        <begin position="555"/>
        <end position="582"/>
    </location>
</feature>
<comment type="caution">
    <text evidence="3">The sequence shown here is derived from an EMBL/GenBank/DDBJ whole genome shotgun (WGS) entry which is preliminary data.</text>
</comment>
<dbReference type="Gene3D" id="2.30.30.140">
    <property type="match status" value="1"/>
</dbReference>
<feature type="region of interest" description="Disordered" evidence="2">
    <location>
        <begin position="594"/>
        <end position="618"/>
    </location>
</feature>
<dbReference type="AlphaFoldDB" id="A0A9W6ZLG5"/>
<evidence type="ECO:0000313" key="3">
    <source>
        <dbReference type="EMBL" id="GMH52150.1"/>
    </source>
</evidence>
<feature type="region of interest" description="Disordered" evidence="2">
    <location>
        <begin position="684"/>
        <end position="723"/>
    </location>
</feature>
<accession>A0A9W6ZLG5</accession>
<feature type="region of interest" description="Disordered" evidence="2">
    <location>
        <begin position="850"/>
        <end position="873"/>
    </location>
</feature>
<proteinExistence type="predicted"/>
<feature type="compositionally biased region" description="Basic and acidic residues" evidence="2">
    <location>
        <begin position="571"/>
        <end position="582"/>
    </location>
</feature>
<feature type="coiled-coil region" evidence="1">
    <location>
        <begin position="158"/>
        <end position="185"/>
    </location>
</feature>
<feature type="compositionally biased region" description="Low complexity" evidence="2">
    <location>
        <begin position="456"/>
        <end position="472"/>
    </location>
</feature>
<gene>
    <name evidence="3" type="ORF">TrLO_g7468</name>
</gene>
<feature type="region of interest" description="Disordered" evidence="2">
    <location>
        <begin position="126"/>
        <end position="149"/>
    </location>
</feature>
<evidence type="ECO:0000313" key="4">
    <source>
        <dbReference type="Proteomes" id="UP001165122"/>
    </source>
</evidence>
<feature type="region of interest" description="Disordered" evidence="2">
    <location>
        <begin position="255"/>
        <end position="283"/>
    </location>
</feature>
<dbReference type="Proteomes" id="UP001165122">
    <property type="component" value="Unassembled WGS sequence"/>
</dbReference>
<organism evidence="3 4">
    <name type="scientific">Triparma laevis f. longispina</name>
    <dbReference type="NCBI Taxonomy" id="1714387"/>
    <lineage>
        <taxon>Eukaryota</taxon>
        <taxon>Sar</taxon>
        <taxon>Stramenopiles</taxon>
        <taxon>Ochrophyta</taxon>
        <taxon>Bolidophyceae</taxon>
        <taxon>Parmales</taxon>
        <taxon>Triparmaceae</taxon>
        <taxon>Triparma</taxon>
    </lineage>
</organism>
<evidence type="ECO:0000256" key="1">
    <source>
        <dbReference type="SAM" id="Coils"/>
    </source>
</evidence>
<feature type="compositionally biased region" description="Basic and acidic residues" evidence="2">
    <location>
        <begin position="273"/>
        <end position="283"/>
    </location>
</feature>
<feature type="region of interest" description="Disordered" evidence="2">
    <location>
        <begin position="1"/>
        <end position="32"/>
    </location>
</feature>
<name>A0A9W6ZLG5_9STRA</name>
<dbReference type="OrthoDB" id="161570at2759"/>
<feature type="region of interest" description="Disordered" evidence="2">
    <location>
        <begin position="434"/>
        <end position="472"/>
    </location>
</feature>
<dbReference type="SUPFAM" id="SSF63748">
    <property type="entry name" value="Tudor/PWWP/MBT"/>
    <property type="match status" value="1"/>
</dbReference>
<protein>
    <submittedName>
        <fullName evidence="3">Uncharacterized protein</fullName>
    </submittedName>
</protein>
<feature type="compositionally biased region" description="Basic residues" evidence="2">
    <location>
        <begin position="257"/>
        <end position="272"/>
    </location>
</feature>
<sequence>MSHPHSGFADSRHKYHRPIRSLPKPGGFSSFSSASIQQAQSLVTPSSVLCDPKTVKRIHDKNLAIVSPKAKLKGAMLGVMAINRGMKGVLKAEEGGLSNNNNDVDKTENEVVKTRADPMKRRLSFAGSHTTGKSFPLSPPPLPLQDANGNKRGVVKAKSELKKVINRHMQKLESLNDSLMKVKEEKPHLHMETPKKKSTPIHLWKSEAKKLGQTEARDAKSKEAILKALGVNSKEFKGSLKDLLKVIKKRNEEIKEKKKRQQKKIVMRKRQMERRIDPNDGKPRTLSEFTMFYRSTEEWEVAEKEVRVDPNDGVGRTKFEFRENYTTDYQWNHAKIYVTGIPDEYLQENNEKTDLLTMSLELDGDDSSSLNTHSTLNTLNTLNTLGTKVGGFNQIKGGRNVPPPPPFAPPARLIGSVMKEDAIVAVRVGLNPNRGRAYSSLGGGGTSPSPSPSTSPSPTKSFSPNPSLNLSPKLMVRSLSPSNISPTVKPTTSPKNTAKSLFAFKISDLVLSKYRNTKYYPGKVISINADGTYNIKYDDGSMENGVKKYLVREREEKKFGSKSKKSGGPKEGGKGWESKSAETKRSIIKPTKVITHKSHHRASMIKQQQQNNSPKTMKGSEIFSKDEVLMPMEEGQKVYFRFNNKSKVTHTGVVLEIFDPIEEYTIKMRNGRTMEHIKRRHIRAREEGHDTSSEEDDEEEEMLRSRSRTTRNVDSPGARVRTTSGGIITPIEEGEGSTSNPRMLNRSLSSHRMIPKANSKAHTPQNASFNRKLKTQDSFNPDSSNLDPLIVGLMVEFKTRASSKTIHHGLITSVHRSRDEYDIYCEDEGGKIFEGIKRFNVRGVVEIDSEDEDDERWLEEQAQMGRVGEEGGD</sequence>
<feature type="compositionally biased region" description="Polar residues" evidence="2">
    <location>
        <begin position="605"/>
        <end position="615"/>
    </location>
</feature>
<reference evidence="4" key="1">
    <citation type="journal article" date="2023" name="Commun. Biol.">
        <title>Genome analysis of Parmales, the sister group of diatoms, reveals the evolutionary specialization of diatoms from phago-mixotrophs to photoautotrophs.</title>
        <authorList>
            <person name="Ban H."/>
            <person name="Sato S."/>
            <person name="Yoshikawa S."/>
            <person name="Yamada K."/>
            <person name="Nakamura Y."/>
            <person name="Ichinomiya M."/>
            <person name="Sato N."/>
            <person name="Blanc-Mathieu R."/>
            <person name="Endo H."/>
            <person name="Kuwata A."/>
            <person name="Ogata H."/>
        </authorList>
    </citation>
    <scope>NUCLEOTIDE SEQUENCE [LARGE SCALE GENOMIC DNA]</scope>
    <source>
        <strain evidence="4">NIES 3700</strain>
    </source>
</reference>
<dbReference type="EMBL" id="BRXW01000414">
    <property type="protein sequence ID" value="GMH52150.1"/>
    <property type="molecule type" value="Genomic_DNA"/>
</dbReference>